<dbReference type="InterPro" id="IPR034718">
    <property type="entry name" value="RlpA"/>
</dbReference>
<dbReference type="InterPro" id="IPR036908">
    <property type="entry name" value="RlpA-like_sf"/>
</dbReference>
<keyword evidence="2 3" id="KW-0961">Cell wall biogenesis/degradation</keyword>
<evidence type="ECO:0000256" key="3">
    <source>
        <dbReference type="HAMAP-Rule" id="MF_02071"/>
    </source>
</evidence>
<evidence type="ECO:0000256" key="2">
    <source>
        <dbReference type="ARBA" id="ARBA00023316"/>
    </source>
</evidence>
<dbReference type="EMBL" id="PVWO01000059">
    <property type="protein sequence ID" value="PSB57848.1"/>
    <property type="molecule type" value="Genomic_DNA"/>
</dbReference>
<name>A0A2T1GJA0_9CYAN</name>
<dbReference type="GO" id="GO:0071555">
    <property type="term" value="P:cell wall organization"/>
    <property type="evidence" value="ECO:0007669"/>
    <property type="project" value="UniProtKB-KW"/>
</dbReference>
<dbReference type="PANTHER" id="PTHR34183">
    <property type="entry name" value="ENDOLYTIC PEPTIDOGLYCAN TRANSGLYCOSYLASE RLPA"/>
    <property type="match status" value="1"/>
</dbReference>
<gene>
    <name evidence="3" type="primary">rlpA</name>
    <name evidence="6" type="ORF">C7B77_06930</name>
</gene>
<comment type="similarity">
    <text evidence="3 4">Belongs to the RlpA family.</text>
</comment>
<dbReference type="AlphaFoldDB" id="A0A2T1GJA0"/>
<dbReference type="Gene3D" id="2.40.40.10">
    <property type="entry name" value="RlpA-like domain"/>
    <property type="match status" value="1"/>
</dbReference>
<accession>A0A2T1GJA0</accession>
<dbReference type="GO" id="GO:0008932">
    <property type="term" value="F:lytic endotransglycosylase activity"/>
    <property type="evidence" value="ECO:0007669"/>
    <property type="project" value="UniProtKB-UniRule"/>
</dbReference>
<feature type="signal peptide" evidence="3">
    <location>
        <begin position="1"/>
        <end position="41"/>
    </location>
</feature>
<dbReference type="GO" id="GO:0000270">
    <property type="term" value="P:peptidoglycan metabolic process"/>
    <property type="evidence" value="ECO:0007669"/>
    <property type="project" value="UniProtKB-UniRule"/>
</dbReference>
<dbReference type="HAMAP" id="MF_02071">
    <property type="entry name" value="RlpA"/>
    <property type="match status" value="1"/>
</dbReference>
<keyword evidence="7" id="KW-1185">Reference proteome</keyword>
<organism evidence="6 7">
    <name type="scientific">Chamaesiphon polymorphus CCALA 037</name>
    <dbReference type="NCBI Taxonomy" id="2107692"/>
    <lineage>
        <taxon>Bacteria</taxon>
        <taxon>Bacillati</taxon>
        <taxon>Cyanobacteriota</taxon>
        <taxon>Cyanophyceae</taxon>
        <taxon>Gomontiellales</taxon>
        <taxon>Chamaesiphonaceae</taxon>
        <taxon>Chamaesiphon</taxon>
    </lineage>
</organism>
<keyword evidence="3" id="KW-0732">Signal</keyword>
<sequence length="169" mass="17870" precursor="true">MKNPKLNLKDKTFHNRLMNYQTLTGLTALVATLSLATAASATPSVNSTQPKVSVESKQLIAQSVGQASFYGTGPGEGGPLTANGEVYNPSGLTAAHRSLPFGTRVRVTSNNGRSVVVRINDRGPFIGGRIIDLSVAAARAIGLNRTGVGQVRMEVLSIGDGRRQGRRNR</sequence>
<dbReference type="CDD" id="cd22268">
    <property type="entry name" value="DPBB_RlpA-like"/>
    <property type="match status" value="1"/>
</dbReference>
<dbReference type="Proteomes" id="UP000238937">
    <property type="component" value="Unassembled WGS sequence"/>
</dbReference>
<reference evidence="6 7" key="1">
    <citation type="submission" date="2018-03" db="EMBL/GenBank/DDBJ databases">
        <title>The ancient ancestry and fast evolution of plastids.</title>
        <authorList>
            <person name="Moore K.R."/>
            <person name="Magnabosco C."/>
            <person name="Momper L."/>
            <person name="Gold D.A."/>
            <person name="Bosak T."/>
            <person name="Fournier G.P."/>
        </authorList>
    </citation>
    <scope>NUCLEOTIDE SEQUENCE [LARGE SCALE GENOMIC DNA]</scope>
    <source>
        <strain evidence="6 7">CCALA 037</strain>
    </source>
</reference>
<evidence type="ECO:0000313" key="7">
    <source>
        <dbReference type="Proteomes" id="UP000238937"/>
    </source>
</evidence>
<dbReference type="InterPro" id="IPR012997">
    <property type="entry name" value="RplA"/>
</dbReference>
<keyword evidence="1 3" id="KW-0456">Lyase</keyword>
<feature type="chain" id="PRO_5015794009" description="Probable endolytic peptidoglycan transglycosylase RlpA" evidence="3">
    <location>
        <begin position="42"/>
        <end position="169"/>
    </location>
</feature>
<comment type="function">
    <text evidence="3">Lytic transglycosylase with a strong preference for naked glycan strands that lack stem peptides.</text>
</comment>
<feature type="domain" description="RlpA-like protein double-psi beta-barrel" evidence="5">
    <location>
        <begin position="63"/>
        <end position="152"/>
    </location>
</feature>
<proteinExistence type="inferred from homology"/>
<dbReference type="NCBIfam" id="TIGR00413">
    <property type="entry name" value="rlpA"/>
    <property type="match status" value="1"/>
</dbReference>
<evidence type="ECO:0000256" key="4">
    <source>
        <dbReference type="RuleBase" id="RU003495"/>
    </source>
</evidence>
<evidence type="ECO:0000313" key="6">
    <source>
        <dbReference type="EMBL" id="PSB57848.1"/>
    </source>
</evidence>
<dbReference type="EC" id="4.2.2.-" evidence="3"/>
<dbReference type="Pfam" id="PF03330">
    <property type="entry name" value="DPBB_1"/>
    <property type="match status" value="1"/>
</dbReference>
<evidence type="ECO:0000256" key="1">
    <source>
        <dbReference type="ARBA" id="ARBA00023239"/>
    </source>
</evidence>
<dbReference type="PANTHER" id="PTHR34183:SF8">
    <property type="entry name" value="ENDOLYTIC PEPTIDOGLYCAN TRANSGLYCOSYLASE RLPA-RELATED"/>
    <property type="match status" value="1"/>
</dbReference>
<evidence type="ECO:0000259" key="5">
    <source>
        <dbReference type="Pfam" id="PF03330"/>
    </source>
</evidence>
<protein>
    <recommendedName>
        <fullName evidence="3">Probable endolytic peptidoglycan transglycosylase RlpA</fullName>
        <ecNumber evidence="3">4.2.2.-</ecNumber>
    </recommendedName>
</protein>
<dbReference type="OrthoDB" id="9779128at2"/>
<dbReference type="InterPro" id="IPR009009">
    <property type="entry name" value="RlpA-like_DPBB"/>
</dbReference>
<comment type="caution">
    <text evidence="6">The sequence shown here is derived from an EMBL/GenBank/DDBJ whole genome shotgun (WGS) entry which is preliminary data.</text>
</comment>
<dbReference type="SUPFAM" id="SSF50685">
    <property type="entry name" value="Barwin-like endoglucanases"/>
    <property type="match status" value="1"/>
</dbReference>